<name>A0A076LW14_9GAMM</name>
<dbReference type="HOGENOM" id="CLU_3006957_0_0_6"/>
<dbReference type="KEGG" id="ete:ETEE_3265"/>
<feature type="transmembrane region" description="Helical" evidence="1">
    <location>
        <begin position="25"/>
        <end position="47"/>
    </location>
</feature>
<keyword evidence="1" id="KW-1133">Transmembrane helix</keyword>
<evidence type="ECO:0000256" key="1">
    <source>
        <dbReference type="SAM" id="Phobius"/>
    </source>
</evidence>
<evidence type="ECO:0000313" key="2">
    <source>
        <dbReference type="EMBL" id="AIJ09689.1"/>
    </source>
</evidence>
<sequence>MPLMAAVCSVGCREETASERHSNRYYGSVVGALKLARVITFFLNLGLRKVRYAQSI</sequence>
<keyword evidence="1" id="KW-0812">Transmembrane</keyword>
<protein>
    <submittedName>
        <fullName evidence="2">Uncharacterized protein</fullName>
    </submittedName>
</protein>
<proteinExistence type="predicted"/>
<organism evidence="2 3">
    <name type="scientific">Edwardsiella anguillarum ET080813</name>
    <dbReference type="NCBI Taxonomy" id="667120"/>
    <lineage>
        <taxon>Bacteria</taxon>
        <taxon>Pseudomonadati</taxon>
        <taxon>Pseudomonadota</taxon>
        <taxon>Gammaproteobacteria</taxon>
        <taxon>Enterobacterales</taxon>
        <taxon>Hafniaceae</taxon>
        <taxon>Edwardsiella</taxon>
    </lineage>
</organism>
<dbReference type="Proteomes" id="UP000028681">
    <property type="component" value="Chromosome"/>
</dbReference>
<gene>
    <name evidence="2" type="ORF">ETEE_3265</name>
</gene>
<keyword evidence="1" id="KW-0472">Membrane</keyword>
<reference evidence="2 3" key="1">
    <citation type="journal article" date="2012" name="PLoS ONE">
        <title>Edwardsiella comparative phylogenomics reveal the new intra/inter-species taxonomic relationships, virulence evolution and niche adaptation mechanisms.</title>
        <authorList>
            <person name="Yang M."/>
            <person name="Lv Y."/>
            <person name="Xiao J."/>
            <person name="Wu H."/>
            <person name="Zheng H."/>
            <person name="Liu Q."/>
            <person name="Zhang Y."/>
            <person name="Wang Q."/>
        </authorList>
    </citation>
    <scope>NUCLEOTIDE SEQUENCE [LARGE SCALE GENOMIC DNA]</scope>
    <source>
        <strain evidence="3">080813</strain>
    </source>
</reference>
<accession>A0A076LW14</accession>
<evidence type="ECO:0000313" key="3">
    <source>
        <dbReference type="Proteomes" id="UP000028681"/>
    </source>
</evidence>
<dbReference type="AlphaFoldDB" id="A0A076LW14"/>
<dbReference type="EMBL" id="CP006664">
    <property type="protein sequence ID" value="AIJ09689.1"/>
    <property type="molecule type" value="Genomic_DNA"/>
</dbReference>